<dbReference type="PANTHER" id="PTHR21089:SF1">
    <property type="entry name" value="BIFUNCTIONAL 3-DEHYDROQUINATE DEHYDRATASE_SHIKIMATE DEHYDROGENASE, CHLOROPLASTIC"/>
    <property type="match status" value="1"/>
</dbReference>
<dbReference type="SUPFAM" id="SSF53223">
    <property type="entry name" value="Aminoacid dehydrogenase-like, N-terminal domain"/>
    <property type="match status" value="1"/>
</dbReference>
<dbReference type="GO" id="GO:0005829">
    <property type="term" value="C:cytosol"/>
    <property type="evidence" value="ECO:0007669"/>
    <property type="project" value="TreeGrafter"/>
</dbReference>
<dbReference type="InterPro" id="IPR013708">
    <property type="entry name" value="Shikimate_DH-bd_N"/>
</dbReference>
<dbReference type="GO" id="GO:0050661">
    <property type="term" value="F:NADP binding"/>
    <property type="evidence" value="ECO:0007669"/>
    <property type="project" value="TreeGrafter"/>
</dbReference>
<dbReference type="InterPro" id="IPR022893">
    <property type="entry name" value="Shikimate_DH_fam"/>
</dbReference>
<dbReference type="InterPro" id="IPR036291">
    <property type="entry name" value="NAD(P)-bd_dom_sf"/>
</dbReference>
<dbReference type="PANTHER" id="PTHR21089">
    <property type="entry name" value="SHIKIMATE DEHYDROGENASE"/>
    <property type="match status" value="1"/>
</dbReference>
<dbReference type="Gene3D" id="3.40.50.10860">
    <property type="entry name" value="Leucine Dehydrogenase, chain A, domain 1"/>
    <property type="match status" value="1"/>
</dbReference>
<dbReference type="GO" id="GO:0004764">
    <property type="term" value="F:shikimate 3-dehydrogenase (NADP+) activity"/>
    <property type="evidence" value="ECO:0007669"/>
    <property type="project" value="UniProtKB-EC"/>
</dbReference>
<protein>
    <submittedName>
        <fullName evidence="2">Putative Shikimate dehydrogenase</fullName>
        <ecNumber evidence="2">1.1.1.25</ecNumber>
    </submittedName>
</protein>
<name>E6PE35_9ZZZZ</name>
<comment type="caution">
    <text evidence="2">The sequence shown here is derived from an EMBL/GenBank/DDBJ whole genome shotgun (WGS) entry which is preliminary data.</text>
</comment>
<accession>E6PE35</accession>
<proteinExistence type="predicted"/>
<dbReference type="GO" id="GO:0009423">
    <property type="term" value="P:chorismate biosynthetic process"/>
    <property type="evidence" value="ECO:0007669"/>
    <property type="project" value="TreeGrafter"/>
</dbReference>
<dbReference type="Pfam" id="PF08501">
    <property type="entry name" value="Shikimate_dh_N"/>
    <property type="match status" value="1"/>
</dbReference>
<dbReference type="AlphaFoldDB" id="E6PE35"/>
<feature type="domain" description="Shikimate dehydrogenase substrate binding N-terminal" evidence="1">
    <location>
        <begin position="5"/>
        <end position="87"/>
    </location>
</feature>
<dbReference type="SUPFAM" id="SSF51735">
    <property type="entry name" value="NAD(P)-binding Rossmann-fold domains"/>
    <property type="match status" value="1"/>
</dbReference>
<keyword evidence="2" id="KW-0560">Oxidoreductase</keyword>
<reference evidence="2" key="1">
    <citation type="submission" date="2009-10" db="EMBL/GenBank/DDBJ databases">
        <title>Diversity of trophic interactions inside an arsenic-rich microbial ecosystem.</title>
        <authorList>
            <person name="Bertin P.N."/>
            <person name="Heinrich-Salmeron A."/>
            <person name="Pelletier E."/>
            <person name="Goulhen-Chollet F."/>
            <person name="Arsene-Ploetze F."/>
            <person name="Gallien S."/>
            <person name="Calteau A."/>
            <person name="Vallenet D."/>
            <person name="Casiot C."/>
            <person name="Chane-Woon-Ming B."/>
            <person name="Giloteaux L."/>
            <person name="Barakat M."/>
            <person name="Bonnefoy V."/>
            <person name="Bruneel O."/>
            <person name="Chandler M."/>
            <person name="Cleiss J."/>
            <person name="Duran R."/>
            <person name="Elbaz-Poulichet F."/>
            <person name="Fonknechten N."/>
            <person name="Lauga B."/>
            <person name="Mornico D."/>
            <person name="Ortet P."/>
            <person name="Schaeffer C."/>
            <person name="Siguier P."/>
            <person name="Alexander Thil Smith A."/>
            <person name="Van Dorsselaer A."/>
            <person name="Weissenbach J."/>
            <person name="Medigue C."/>
            <person name="Le Paslier D."/>
        </authorList>
    </citation>
    <scope>NUCLEOTIDE SEQUENCE</scope>
</reference>
<sequence>MKLALIGDPVDHSRSPHLHRGFLREAEIDGSYVAIEVPAGNAINVLRRMRLDGYTGANVTTPLKEEALAACDVLTDEARRAKAVNTIYFDMQIRGTNTDGIGWRVALEAILEDSIALRRIGVLGTGATARAILAQCQEYDAHTYLWGRNPDRVEECILDYDAQPWPESVPEIVVSTLPPGAILPHDLAIELAQPEIVMDLNYGPRATLARRLERDIVTGEAMLEAQARASFDFWLAHLDRVSSDDR</sequence>
<organism evidence="2">
    <name type="scientific">mine drainage metagenome</name>
    <dbReference type="NCBI Taxonomy" id="410659"/>
    <lineage>
        <taxon>unclassified sequences</taxon>
        <taxon>metagenomes</taxon>
        <taxon>ecological metagenomes</taxon>
    </lineage>
</organism>
<dbReference type="EC" id="1.1.1.25" evidence="2"/>
<dbReference type="Gene3D" id="3.40.50.720">
    <property type="entry name" value="NAD(P)-binding Rossmann-like Domain"/>
    <property type="match status" value="1"/>
</dbReference>
<dbReference type="InterPro" id="IPR046346">
    <property type="entry name" value="Aminoacid_DH-like_N_sf"/>
</dbReference>
<evidence type="ECO:0000259" key="1">
    <source>
        <dbReference type="Pfam" id="PF08501"/>
    </source>
</evidence>
<dbReference type="GO" id="GO:0019632">
    <property type="term" value="P:shikimate metabolic process"/>
    <property type="evidence" value="ECO:0007669"/>
    <property type="project" value="TreeGrafter"/>
</dbReference>
<dbReference type="EMBL" id="CABL01000002">
    <property type="protein sequence ID" value="CBH74720.1"/>
    <property type="molecule type" value="Genomic_DNA"/>
</dbReference>
<gene>
    <name evidence="2" type="ORF">CARN1_1823</name>
</gene>
<evidence type="ECO:0000313" key="2">
    <source>
        <dbReference type="EMBL" id="CBH74720.1"/>
    </source>
</evidence>